<feature type="compositionally biased region" description="Acidic residues" evidence="3">
    <location>
        <begin position="633"/>
        <end position="649"/>
    </location>
</feature>
<dbReference type="Proteomes" id="UP001054857">
    <property type="component" value="Unassembled WGS sequence"/>
</dbReference>
<feature type="region of interest" description="Disordered" evidence="3">
    <location>
        <begin position="130"/>
        <end position="194"/>
    </location>
</feature>
<dbReference type="EMBL" id="BMAR01000001">
    <property type="protein sequence ID" value="GFR41453.1"/>
    <property type="molecule type" value="Genomic_DNA"/>
</dbReference>
<feature type="region of interest" description="Disordered" evidence="3">
    <location>
        <begin position="367"/>
        <end position="422"/>
    </location>
</feature>
<evidence type="ECO:0000313" key="4">
    <source>
        <dbReference type="EMBL" id="GFR41453.1"/>
    </source>
</evidence>
<proteinExistence type="inferred from homology"/>
<evidence type="ECO:0000313" key="5">
    <source>
        <dbReference type="Proteomes" id="UP001054857"/>
    </source>
</evidence>
<feature type="region of interest" description="Disordered" evidence="3">
    <location>
        <begin position="616"/>
        <end position="649"/>
    </location>
</feature>
<keyword evidence="2" id="KW-0175">Coiled coil</keyword>
<feature type="compositionally biased region" description="Acidic residues" evidence="3">
    <location>
        <begin position="130"/>
        <end position="153"/>
    </location>
</feature>
<gene>
    <name evidence="4" type="ORF">Agub_g2141</name>
</gene>
<feature type="compositionally biased region" description="Low complexity" evidence="3">
    <location>
        <begin position="616"/>
        <end position="628"/>
    </location>
</feature>
<dbReference type="CDD" id="cd22982">
    <property type="entry name" value="DD_CrRSP2-like"/>
    <property type="match status" value="1"/>
</dbReference>
<evidence type="ECO:0000256" key="2">
    <source>
        <dbReference type="SAM" id="Coils"/>
    </source>
</evidence>
<accession>A0AAD3DIR2</accession>
<feature type="coiled-coil region" evidence="2">
    <location>
        <begin position="47"/>
        <end position="81"/>
    </location>
</feature>
<dbReference type="PANTHER" id="PTHR23356">
    <property type="entry name" value="DPY30-RELATED"/>
    <property type="match status" value="1"/>
</dbReference>
<reference evidence="4 5" key="1">
    <citation type="journal article" date="2021" name="Sci. Rep.">
        <title>Genome sequencing of the multicellular alga Astrephomene provides insights into convergent evolution of germ-soma differentiation.</title>
        <authorList>
            <person name="Yamashita S."/>
            <person name="Yamamoto K."/>
            <person name="Matsuzaki R."/>
            <person name="Suzuki S."/>
            <person name="Yamaguchi H."/>
            <person name="Hirooka S."/>
            <person name="Minakuchi Y."/>
            <person name="Miyagishima S."/>
            <person name="Kawachi M."/>
            <person name="Toyoda A."/>
            <person name="Nozaki H."/>
        </authorList>
    </citation>
    <scope>NUCLEOTIDE SEQUENCE [LARGE SCALE GENOMIC DNA]</scope>
    <source>
        <strain evidence="4 5">NIES-4017</strain>
    </source>
</reference>
<keyword evidence="5" id="KW-1185">Reference proteome</keyword>
<feature type="compositionally biased region" description="Acidic residues" evidence="3">
    <location>
        <begin position="161"/>
        <end position="184"/>
    </location>
</feature>
<dbReference type="PANTHER" id="PTHR23356:SF16">
    <property type="entry name" value="DPY30 DOMAIN CONTAINING 2"/>
    <property type="match status" value="1"/>
</dbReference>
<comment type="similarity">
    <text evidence="1">Belongs to the dpy-30 family.</text>
</comment>
<sequence>MPPAPGNDTTYLKDTVGEALARGCAATIGAQPNDPVEYLGLWLLKYVKNAEVEGNFYRERQQELQQKKDKLVKEAQAEQALKSAAATRKEAAEGLGLLAAVPRDLLQAAVQLIRQHTSAGAAYAAIITDPEEPDWTPPEDDEAAAVESEDEGEPSAAAAADGEDAAQPDQDADAGGEEGMEGAEGDGAPPARKIPRPVDYSKKYFAYVAASAGQEHVLQSDLYRPSPPPDDAPEDFKPEPLPYTFRILDEKLPMVYVANVASEERIKFFRNFPKIGSYQACGVSLASSGEFKALLAADTLFPEGSGQPLPPEDKDFIWEVSQSLGKAMDAVAAQAAAALAGASAGEKLEALRAQVMELWGKAAVEAAAAAPPPAAGEEEEGAAPQEEEPAPEEPEDAEGEGEEDEEGEDGETPRPRKKKVADPIPGIQAAIAKLTAAAEAAAEAEAHARAAVELEQQALAAVVQHMLTVPQATFHIVKALLHLLGKEPASFATWKRAFAHFTPALFEDMAGYDATQERDMALWARVRSCYKAVSAPKKLETEMPNTAFGAVAFMYIKQVRRVARKAVLLRKAVAKLEKAQADVTAKQAALEEAIRLKAEAEAEAARQAEEAAARAAAEAAAAAAAGEGQAEGGEGEAAGEEGEEGEGDE</sequence>
<protein>
    <submittedName>
        <fullName evidence="4">Uncharacterized protein</fullName>
    </submittedName>
</protein>
<evidence type="ECO:0000256" key="3">
    <source>
        <dbReference type="SAM" id="MobiDB-lite"/>
    </source>
</evidence>
<comment type="caution">
    <text evidence="4">The sequence shown here is derived from an EMBL/GenBank/DDBJ whole genome shotgun (WGS) entry which is preliminary data.</text>
</comment>
<evidence type="ECO:0000256" key="1">
    <source>
        <dbReference type="ARBA" id="ARBA00010849"/>
    </source>
</evidence>
<organism evidence="4 5">
    <name type="scientific">Astrephomene gubernaculifera</name>
    <dbReference type="NCBI Taxonomy" id="47775"/>
    <lineage>
        <taxon>Eukaryota</taxon>
        <taxon>Viridiplantae</taxon>
        <taxon>Chlorophyta</taxon>
        <taxon>core chlorophytes</taxon>
        <taxon>Chlorophyceae</taxon>
        <taxon>CS clade</taxon>
        <taxon>Chlamydomonadales</taxon>
        <taxon>Astrephomenaceae</taxon>
        <taxon>Astrephomene</taxon>
    </lineage>
</organism>
<dbReference type="InterPro" id="IPR007858">
    <property type="entry name" value="Dpy-30_motif"/>
</dbReference>
<feature type="compositionally biased region" description="Acidic residues" evidence="3">
    <location>
        <begin position="376"/>
        <end position="410"/>
    </location>
</feature>
<dbReference type="GO" id="GO:0048188">
    <property type="term" value="C:Set1C/COMPASS complex"/>
    <property type="evidence" value="ECO:0007669"/>
    <property type="project" value="InterPro"/>
</dbReference>
<name>A0AAD3DIR2_9CHLO</name>
<dbReference type="Gene3D" id="1.20.890.10">
    <property type="entry name" value="cAMP-dependent protein kinase regulatory subunit, dimerization-anchoring domain"/>
    <property type="match status" value="1"/>
</dbReference>
<dbReference type="Pfam" id="PF05186">
    <property type="entry name" value="Dpy-30"/>
    <property type="match status" value="1"/>
</dbReference>
<dbReference type="AlphaFoldDB" id="A0AAD3DIR2"/>
<dbReference type="InterPro" id="IPR037856">
    <property type="entry name" value="Sdc1/DPY30"/>
</dbReference>